<dbReference type="PROSITE" id="PS50011">
    <property type="entry name" value="PROTEIN_KINASE_DOM"/>
    <property type="match status" value="1"/>
</dbReference>
<sequence>MARRAIASVQTASAPLVSQPHYAVQVWEGDVPSVEKFLKEVVKEKLVRFTAQQLCAFASNYSTRLGFGGFGVVYKEQFPNGVKIAVKVLERSSARAAGDQFMAEVGTIGKTYHMNLVRLYGFCHDHFVSALVYEFMENGSFDKYLFREKEMIEWNVRDRKEKK</sequence>
<dbReference type="PANTHER" id="PTHR47974:SF9">
    <property type="entry name" value="RECEPTOR-LIKE SERINE_THREONINE-PROTEIN KINASE"/>
    <property type="match status" value="1"/>
</dbReference>
<dbReference type="GO" id="GO:0004672">
    <property type="term" value="F:protein kinase activity"/>
    <property type="evidence" value="ECO:0007669"/>
    <property type="project" value="InterPro"/>
</dbReference>
<keyword evidence="5" id="KW-0472">Membrane</keyword>
<dbReference type="InterPro" id="IPR011009">
    <property type="entry name" value="Kinase-like_dom_sf"/>
</dbReference>
<accession>A0AAV5LKB7</accession>
<comment type="caution">
    <text evidence="7">The sequence shown here is derived from an EMBL/GenBank/DDBJ whole genome shotgun (WGS) entry which is preliminary data.</text>
</comment>
<evidence type="ECO:0000256" key="2">
    <source>
        <dbReference type="ARBA" id="ARBA00022692"/>
    </source>
</evidence>
<dbReference type="InterPro" id="IPR000719">
    <property type="entry name" value="Prot_kinase_dom"/>
</dbReference>
<dbReference type="GO" id="GO:0016020">
    <property type="term" value="C:membrane"/>
    <property type="evidence" value="ECO:0007669"/>
    <property type="project" value="UniProtKB-SubCell"/>
</dbReference>
<evidence type="ECO:0000256" key="1">
    <source>
        <dbReference type="ARBA" id="ARBA00004167"/>
    </source>
</evidence>
<evidence type="ECO:0000256" key="4">
    <source>
        <dbReference type="ARBA" id="ARBA00022989"/>
    </source>
</evidence>
<evidence type="ECO:0000256" key="3">
    <source>
        <dbReference type="ARBA" id="ARBA00022729"/>
    </source>
</evidence>
<comment type="subcellular location">
    <subcellularLocation>
        <location evidence="1">Membrane</location>
        <topology evidence="1">Single-pass membrane protein</topology>
    </subcellularLocation>
</comment>
<dbReference type="EMBL" id="BPVZ01000124">
    <property type="protein sequence ID" value="GKV37834.1"/>
    <property type="molecule type" value="Genomic_DNA"/>
</dbReference>
<name>A0AAV5LKB7_9ROSI</name>
<evidence type="ECO:0000313" key="7">
    <source>
        <dbReference type="EMBL" id="GKV37834.1"/>
    </source>
</evidence>
<gene>
    <name evidence="7" type="ORF">SLEP1_g45808</name>
</gene>
<dbReference type="InterPro" id="IPR001245">
    <property type="entry name" value="Ser-Thr/Tyr_kinase_cat_dom"/>
</dbReference>
<organism evidence="7 8">
    <name type="scientific">Rubroshorea leprosula</name>
    <dbReference type="NCBI Taxonomy" id="152421"/>
    <lineage>
        <taxon>Eukaryota</taxon>
        <taxon>Viridiplantae</taxon>
        <taxon>Streptophyta</taxon>
        <taxon>Embryophyta</taxon>
        <taxon>Tracheophyta</taxon>
        <taxon>Spermatophyta</taxon>
        <taxon>Magnoliopsida</taxon>
        <taxon>eudicotyledons</taxon>
        <taxon>Gunneridae</taxon>
        <taxon>Pentapetalae</taxon>
        <taxon>rosids</taxon>
        <taxon>malvids</taxon>
        <taxon>Malvales</taxon>
        <taxon>Dipterocarpaceae</taxon>
        <taxon>Rubroshorea</taxon>
    </lineage>
</organism>
<keyword evidence="3" id="KW-0732">Signal</keyword>
<protein>
    <recommendedName>
        <fullName evidence="6">Protein kinase domain-containing protein</fullName>
    </recommendedName>
</protein>
<dbReference type="Pfam" id="PF07714">
    <property type="entry name" value="PK_Tyr_Ser-Thr"/>
    <property type="match status" value="1"/>
</dbReference>
<dbReference type="AlphaFoldDB" id="A0AAV5LKB7"/>
<keyword evidence="2" id="KW-0812">Transmembrane</keyword>
<evidence type="ECO:0000313" key="8">
    <source>
        <dbReference type="Proteomes" id="UP001054252"/>
    </source>
</evidence>
<dbReference type="PANTHER" id="PTHR47974">
    <property type="entry name" value="OS07G0415500 PROTEIN"/>
    <property type="match status" value="1"/>
</dbReference>
<dbReference type="GO" id="GO:0005524">
    <property type="term" value="F:ATP binding"/>
    <property type="evidence" value="ECO:0007669"/>
    <property type="project" value="InterPro"/>
</dbReference>
<dbReference type="SUPFAM" id="SSF56112">
    <property type="entry name" value="Protein kinase-like (PK-like)"/>
    <property type="match status" value="1"/>
</dbReference>
<dbReference type="Gene3D" id="3.30.200.20">
    <property type="entry name" value="Phosphorylase Kinase, domain 1"/>
    <property type="match status" value="1"/>
</dbReference>
<feature type="domain" description="Protein kinase" evidence="6">
    <location>
        <begin position="59"/>
        <end position="163"/>
    </location>
</feature>
<proteinExistence type="predicted"/>
<evidence type="ECO:0000259" key="6">
    <source>
        <dbReference type="PROSITE" id="PS50011"/>
    </source>
</evidence>
<keyword evidence="8" id="KW-1185">Reference proteome</keyword>
<dbReference type="Proteomes" id="UP001054252">
    <property type="component" value="Unassembled WGS sequence"/>
</dbReference>
<reference evidence="7 8" key="1">
    <citation type="journal article" date="2021" name="Commun. Biol.">
        <title>The genome of Shorea leprosula (Dipterocarpaceae) highlights the ecological relevance of drought in aseasonal tropical rainforests.</title>
        <authorList>
            <person name="Ng K.K.S."/>
            <person name="Kobayashi M.J."/>
            <person name="Fawcett J.A."/>
            <person name="Hatakeyama M."/>
            <person name="Paape T."/>
            <person name="Ng C.H."/>
            <person name="Ang C.C."/>
            <person name="Tnah L.H."/>
            <person name="Lee C.T."/>
            <person name="Nishiyama T."/>
            <person name="Sese J."/>
            <person name="O'Brien M.J."/>
            <person name="Copetti D."/>
            <person name="Mohd Noor M.I."/>
            <person name="Ong R.C."/>
            <person name="Putra M."/>
            <person name="Sireger I.Z."/>
            <person name="Indrioko S."/>
            <person name="Kosugi Y."/>
            <person name="Izuno A."/>
            <person name="Isagi Y."/>
            <person name="Lee S.L."/>
            <person name="Shimizu K.K."/>
        </authorList>
    </citation>
    <scope>NUCLEOTIDE SEQUENCE [LARGE SCALE GENOMIC DNA]</scope>
    <source>
        <strain evidence="7">214</strain>
    </source>
</reference>
<keyword evidence="4" id="KW-1133">Transmembrane helix</keyword>
<evidence type="ECO:0000256" key="5">
    <source>
        <dbReference type="ARBA" id="ARBA00023136"/>
    </source>
</evidence>